<dbReference type="CDD" id="cd00070">
    <property type="entry name" value="GLECT"/>
    <property type="match status" value="2"/>
</dbReference>
<accession>U4UQB7</accession>
<dbReference type="InterPro" id="IPR013320">
    <property type="entry name" value="ConA-like_dom_sf"/>
</dbReference>
<evidence type="ECO:0000313" key="5">
    <source>
        <dbReference type="Proteomes" id="UP000030742"/>
    </source>
</evidence>
<dbReference type="OrthoDB" id="6157510at2759"/>
<proteinExistence type="predicted"/>
<dbReference type="Proteomes" id="UP000030742">
    <property type="component" value="Unassembled WGS sequence"/>
</dbReference>
<dbReference type="GO" id="GO:0030246">
    <property type="term" value="F:carbohydrate binding"/>
    <property type="evidence" value="ECO:0007669"/>
    <property type="project" value="UniProtKB-UniRule"/>
</dbReference>
<dbReference type="PANTHER" id="PTHR11346">
    <property type="entry name" value="GALECTIN"/>
    <property type="match status" value="1"/>
</dbReference>
<dbReference type="SMART" id="SM00908">
    <property type="entry name" value="Gal-bind_lectin"/>
    <property type="match status" value="2"/>
</dbReference>
<dbReference type="SUPFAM" id="SSF49899">
    <property type="entry name" value="Concanavalin A-like lectins/glucanases"/>
    <property type="match status" value="2"/>
</dbReference>
<sequence length="312" mass="35697">MPVAIEAKSKRKGDTSSCCCFPKLKKCEKGLSREDNMEQKVTKQTEAAYTQDLSDPLRPGSCIVLRGTVRPQCKRYIVRNSRFNNSWGEEESTSVEKFHLNRNKTFELQIVTTDHEFLVALDGRHICAYVYRTSLEKVNKIEVDGAIDVESLNQQQVEAYPLVSSRQNPFMVPMAASDGDTFINQQLVVPVTAQLPTSLKPGWQLEIMDTSYGNHMFVRNTWMNGSWGEEERTPGFQFTPGKRFHLAIRMNPDNFGVWIDDILAGEFRFRTPTETINTVYIHGDVQIKNIYLKDHIDDKNFGSSKEKLDPFL</sequence>
<gene>
    <name evidence="4" type="ORF">D910_12558</name>
</gene>
<dbReference type="GO" id="GO:0016936">
    <property type="term" value="F:galactoside binding"/>
    <property type="evidence" value="ECO:0007669"/>
    <property type="project" value="TreeGrafter"/>
</dbReference>
<name>U4UQB7_DENPD</name>
<feature type="domain" description="Galectin" evidence="3">
    <location>
        <begin position="49"/>
        <end position="293"/>
    </location>
</feature>
<keyword evidence="1 2" id="KW-0430">Lectin</keyword>
<evidence type="ECO:0000259" key="3">
    <source>
        <dbReference type="PROSITE" id="PS51304"/>
    </source>
</evidence>
<dbReference type="PANTHER" id="PTHR11346:SF176">
    <property type="entry name" value="32 KDA BETA-GALACTOSIDE-BINDING LECTIN LEC-3"/>
    <property type="match status" value="1"/>
</dbReference>
<protein>
    <recommendedName>
        <fullName evidence="2">Galectin</fullName>
    </recommendedName>
</protein>
<evidence type="ECO:0000256" key="2">
    <source>
        <dbReference type="RuleBase" id="RU102079"/>
    </source>
</evidence>
<dbReference type="PROSITE" id="PS51304">
    <property type="entry name" value="GALECTIN"/>
    <property type="match status" value="1"/>
</dbReference>
<reference evidence="4 5" key="1">
    <citation type="journal article" date="2013" name="Genome Biol.">
        <title>Draft genome of the mountain pine beetle, Dendroctonus ponderosae Hopkins, a major forest pest.</title>
        <authorList>
            <person name="Keeling C.I."/>
            <person name="Yuen M.M."/>
            <person name="Liao N.Y."/>
            <person name="Docking T.R."/>
            <person name="Chan S.K."/>
            <person name="Taylor G.A."/>
            <person name="Palmquist D.L."/>
            <person name="Jackman S.D."/>
            <person name="Nguyen A."/>
            <person name="Li M."/>
            <person name="Henderson H."/>
            <person name="Janes J.K."/>
            <person name="Zhao Y."/>
            <person name="Pandoh P."/>
            <person name="Moore R."/>
            <person name="Sperling F.A."/>
            <person name="Huber D.P."/>
            <person name="Birol I."/>
            <person name="Jones S.J."/>
            <person name="Bohlmann J."/>
        </authorList>
    </citation>
    <scope>NUCLEOTIDE SEQUENCE</scope>
</reference>
<dbReference type="SMART" id="SM00276">
    <property type="entry name" value="GLECT"/>
    <property type="match status" value="2"/>
</dbReference>
<dbReference type="Pfam" id="PF00337">
    <property type="entry name" value="Gal-bind_lectin"/>
    <property type="match status" value="2"/>
</dbReference>
<dbReference type="InterPro" id="IPR044156">
    <property type="entry name" value="Galectin-like"/>
</dbReference>
<evidence type="ECO:0000313" key="4">
    <source>
        <dbReference type="EMBL" id="ERL95292.1"/>
    </source>
</evidence>
<evidence type="ECO:0000256" key="1">
    <source>
        <dbReference type="ARBA" id="ARBA00022734"/>
    </source>
</evidence>
<dbReference type="AlphaFoldDB" id="U4UQB7"/>
<dbReference type="Gene3D" id="2.60.120.200">
    <property type="match status" value="2"/>
</dbReference>
<dbReference type="EMBL" id="KB632418">
    <property type="protein sequence ID" value="ERL95292.1"/>
    <property type="molecule type" value="Genomic_DNA"/>
</dbReference>
<organism evidence="4 5">
    <name type="scientific">Dendroctonus ponderosae</name>
    <name type="common">Mountain pine beetle</name>
    <dbReference type="NCBI Taxonomy" id="77166"/>
    <lineage>
        <taxon>Eukaryota</taxon>
        <taxon>Metazoa</taxon>
        <taxon>Ecdysozoa</taxon>
        <taxon>Arthropoda</taxon>
        <taxon>Hexapoda</taxon>
        <taxon>Insecta</taxon>
        <taxon>Pterygota</taxon>
        <taxon>Neoptera</taxon>
        <taxon>Endopterygota</taxon>
        <taxon>Coleoptera</taxon>
        <taxon>Polyphaga</taxon>
        <taxon>Cucujiformia</taxon>
        <taxon>Curculionidae</taxon>
        <taxon>Scolytinae</taxon>
        <taxon>Dendroctonus</taxon>
    </lineage>
</organism>
<dbReference type="InterPro" id="IPR001079">
    <property type="entry name" value="Galectin_CRD"/>
</dbReference>